<name>H2BZS5_GILLR</name>
<dbReference type="AlphaFoldDB" id="H2BZS5"/>
<evidence type="ECO:0000313" key="1">
    <source>
        <dbReference type="EMBL" id="EHQ01267.1"/>
    </source>
</evidence>
<sequence>MFKLSIAFNTLILKHLKFSLFFLSLIAFTGCSLPGMVNPDSYGRDHQTYAVDFDPKNLSSINISKMNEGNWENIGKVSNNGNSRFSITIENNYLIVEANKASMDLPTYQTWINYARQELGYTIDSEYDVFDTITEGWIYEIDLDKFPLVNEENHRILMYEFN</sequence>
<dbReference type="RefSeq" id="WP_006987592.1">
    <property type="nucleotide sequence ID" value="NZ_JH594606.1"/>
</dbReference>
<dbReference type="PROSITE" id="PS51257">
    <property type="entry name" value="PROKAR_LIPOPROTEIN"/>
    <property type="match status" value="1"/>
</dbReference>
<proteinExistence type="predicted"/>
<protein>
    <recommendedName>
        <fullName evidence="3">Lipoprotein</fullName>
    </recommendedName>
</protein>
<reference evidence="2" key="1">
    <citation type="journal article" date="2012" name="Stand. Genomic Sci.">
        <title>Genome sequence of the Antarctic rhodopsins-containing flavobacterium Gillisia limnaea type strain (R-8282(T)).</title>
        <authorList>
            <person name="Riedel T."/>
            <person name="Held B."/>
            <person name="Nolan M."/>
            <person name="Lucas S."/>
            <person name="Lapidus A."/>
            <person name="Tice H."/>
            <person name="Del Rio T.G."/>
            <person name="Cheng J.F."/>
            <person name="Han C."/>
            <person name="Tapia R."/>
            <person name="Goodwin L.A."/>
            <person name="Pitluck S."/>
            <person name="Liolios K."/>
            <person name="Mavromatis K."/>
            <person name="Pagani I."/>
            <person name="Ivanova N."/>
            <person name="Mikhailova N."/>
            <person name="Pati A."/>
            <person name="Chen A."/>
            <person name="Palaniappan K."/>
            <person name="Land M."/>
            <person name="Rohde M."/>
            <person name="Tindall B.J."/>
            <person name="Detter J.C."/>
            <person name="Goker M."/>
            <person name="Bristow J."/>
            <person name="Eisen J.A."/>
            <person name="Markowitz V."/>
            <person name="Hugenholtz P."/>
            <person name="Kyrpides N.C."/>
            <person name="Klenk H.P."/>
            <person name="Woyke T."/>
        </authorList>
    </citation>
    <scope>NUCLEOTIDE SEQUENCE [LARGE SCALE GENOMIC DNA]</scope>
    <source>
        <strain evidence="2">DSM 15749 / LMG 21470 / R-8282</strain>
    </source>
</reference>
<dbReference type="Proteomes" id="UP000003844">
    <property type="component" value="Unassembled WGS sequence"/>
</dbReference>
<evidence type="ECO:0008006" key="3">
    <source>
        <dbReference type="Google" id="ProtNLM"/>
    </source>
</evidence>
<dbReference type="eggNOG" id="ENOG5034255">
    <property type="taxonomic scope" value="Bacteria"/>
</dbReference>
<evidence type="ECO:0000313" key="2">
    <source>
        <dbReference type="Proteomes" id="UP000003844"/>
    </source>
</evidence>
<accession>H2BZS5</accession>
<keyword evidence="2" id="KW-1185">Reference proteome</keyword>
<dbReference type="EMBL" id="JH594606">
    <property type="protein sequence ID" value="EHQ01267.1"/>
    <property type="molecule type" value="Genomic_DNA"/>
</dbReference>
<organism evidence="1 2">
    <name type="scientific">Gillisia limnaea (strain DSM 15749 / LMG 21470 / R-8282)</name>
    <dbReference type="NCBI Taxonomy" id="865937"/>
    <lineage>
        <taxon>Bacteria</taxon>
        <taxon>Pseudomonadati</taxon>
        <taxon>Bacteroidota</taxon>
        <taxon>Flavobacteriia</taxon>
        <taxon>Flavobacteriales</taxon>
        <taxon>Flavobacteriaceae</taxon>
        <taxon>Gillisia</taxon>
    </lineage>
</organism>
<dbReference type="HOGENOM" id="CLU_1633051_0_0_10"/>
<gene>
    <name evidence="1" type="ORF">Gilli_0555</name>
</gene>